<dbReference type="Proteomes" id="UP001227126">
    <property type="component" value="Unassembled WGS sequence"/>
</dbReference>
<name>A0ABT7FF06_9RHOB</name>
<evidence type="ECO:0000313" key="3">
    <source>
        <dbReference type="EMBL" id="MDK3073704.1"/>
    </source>
</evidence>
<keyword evidence="1" id="KW-0472">Membrane</keyword>
<feature type="transmembrane region" description="Helical" evidence="1">
    <location>
        <begin position="356"/>
        <end position="383"/>
    </location>
</feature>
<feature type="transmembrane region" description="Helical" evidence="1">
    <location>
        <begin position="389"/>
        <end position="408"/>
    </location>
</feature>
<evidence type="ECO:0000313" key="4">
    <source>
        <dbReference type="Proteomes" id="UP001227126"/>
    </source>
</evidence>
<dbReference type="InterPro" id="IPR002823">
    <property type="entry name" value="DUF112_TM"/>
</dbReference>
<feature type="transmembrane region" description="Helical" evidence="1">
    <location>
        <begin position="205"/>
        <end position="225"/>
    </location>
</feature>
<dbReference type="EMBL" id="JASNJE010000012">
    <property type="protein sequence ID" value="MDK3073704.1"/>
    <property type="molecule type" value="Genomic_DNA"/>
</dbReference>
<feature type="transmembrane region" description="Helical" evidence="1">
    <location>
        <begin position="111"/>
        <end position="137"/>
    </location>
</feature>
<feature type="transmembrane region" description="Helical" evidence="1">
    <location>
        <begin position="323"/>
        <end position="344"/>
    </location>
</feature>
<keyword evidence="4" id="KW-1185">Reference proteome</keyword>
<dbReference type="RefSeq" id="WP_284485644.1">
    <property type="nucleotide sequence ID" value="NZ_JASNJE010000012.1"/>
</dbReference>
<feature type="transmembrane region" description="Helical" evidence="1">
    <location>
        <begin position="463"/>
        <end position="489"/>
    </location>
</feature>
<dbReference type="Pfam" id="PF01970">
    <property type="entry name" value="TctA"/>
    <property type="match status" value="1"/>
</dbReference>
<gene>
    <name evidence="3" type="ORF">QO034_11325</name>
</gene>
<keyword evidence="1" id="KW-0812">Transmembrane</keyword>
<protein>
    <submittedName>
        <fullName evidence="3">Tripartite tricarboxylate transporter permease</fullName>
    </submittedName>
</protein>
<dbReference type="PANTHER" id="PTHR35342">
    <property type="entry name" value="TRICARBOXYLIC TRANSPORT PROTEIN"/>
    <property type="match status" value="1"/>
</dbReference>
<evidence type="ECO:0000256" key="1">
    <source>
        <dbReference type="SAM" id="Phobius"/>
    </source>
</evidence>
<feature type="transmembrane region" description="Helical" evidence="1">
    <location>
        <begin position="415"/>
        <end position="443"/>
    </location>
</feature>
<keyword evidence="1" id="KW-1133">Transmembrane helix</keyword>
<organism evidence="3 4">
    <name type="scientific">Sedimentitalea xiamensis</name>
    <dbReference type="NCBI Taxonomy" id="3050037"/>
    <lineage>
        <taxon>Bacteria</taxon>
        <taxon>Pseudomonadati</taxon>
        <taxon>Pseudomonadota</taxon>
        <taxon>Alphaproteobacteria</taxon>
        <taxon>Rhodobacterales</taxon>
        <taxon>Paracoccaceae</taxon>
        <taxon>Sedimentitalea</taxon>
    </lineage>
</organism>
<accession>A0ABT7FF06</accession>
<feature type="transmembrane region" description="Helical" evidence="1">
    <location>
        <begin position="20"/>
        <end position="39"/>
    </location>
</feature>
<proteinExistence type="predicted"/>
<feature type="transmembrane region" description="Helical" evidence="1">
    <location>
        <begin position="173"/>
        <end position="193"/>
    </location>
</feature>
<reference evidence="3 4" key="1">
    <citation type="submission" date="2023-05" db="EMBL/GenBank/DDBJ databases">
        <title>Sedimentitalea sp. nov. JM2-8.</title>
        <authorList>
            <person name="Huang J."/>
        </authorList>
    </citation>
    <scope>NUCLEOTIDE SEQUENCE [LARGE SCALE GENOMIC DNA]</scope>
    <source>
        <strain evidence="3 4">JM2-8</strain>
    </source>
</reference>
<feature type="transmembrane region" description="Helical" evidence="1">
    <location>
        <begin position="149"/>
        <end position="166"/>
    </location>
</feature>
<feature type="transmembrane region" description="Helical" evidence="1">
    <location>
        <begin position="45"/>
        <end position="71"/>
    </location>
</feature>
<sequence length="508" mass="53320">METLSLLGHGFSVAVSPLNLLLLVSGCFAGTLIGAMPGLGPVNGVAILIPLTFAFGFDPTSSLILLSAVYYGCMYGGRISSILLNIPGDEPAVMTTLDGYPMAQKGQASDALAISGVASFIGATLATIGLTLFAPLLARAAIHFGPADYFALYCMAFATIGGIAGVDPRKTLLSALIGLMIATIGLDPGTGIPRYTFNSFELYDGVDAIVALVGLFAISEILILLEKRLVQANDGLRVRFRMPRWSVIRHTLPASGRASVIGFLAGILPGAGASLGSVMSYTIEKQISNARNTFGKGDPRGVAAPESGNNAASGGALIPMLSLGVPGSGTTAVMLAMLITLNVQPGPLLFEKQPDLVWGLVASLYMANFTLLILNIPMIGIFIRILTVPTWALLPVVVAISFVGVYSISNSHFDLYLMIGFGLLGYVFRKLDITLVPMVLGLLLGIDMENNLRRALSISGGDYSILVASPIAVTLYALTALFLAVSVWLSLRDRRRQADPAHQGGALD</sequence>
<evidence type="ECO:0000259" key="2">
    <source>
        <dbReference type="Pfam" id="PF01970"/>
    </source>
</evidence>
<comment type="caution">
    <text evidence="3">The sequence shown here is derived from an EMBL/GenBank/DDBJ whole genome shotgun (WGS) entry which is preliminary data.</text>
</comment>
<feature type="domain" description="DUF112" evidence="2">
    <location>
        <begin position="20"/>
        <end position="440"/>
    </location>
</feature>
<dbReference type="PANTHER" id="PTHR35342:SF5">
    <property type="entry name" value="TRICARBOXYLIC TRANSPORT PROTEIN"/>
    <property type="match status" value="1"/>
</dbReference>
<feature type="transmembrane region" description="Helical" evidence="1">
    <location>
        <begin position="246"/>
        <end position="268"/>
    </location>
</feature>